<feature type="repeat" description="WD" evidence="10">
    <location>
        <begin position="425"/>
        <end position="460"/>
    </location>
</feature>
<evidence type="ECO:0000256" key="6">
    <source>
        <dbReference type="ARBA" id="ARBA00023242"/>
    </source>
</evidence>
<evidence type="ECO:0000256" key="8">
    <source>
        <dbReference type="ARBA" id="ARBA00039561"/>
    </source>
</evidence>
<feature type="repeat" description="WD" evidence="10">
    <location>
        <begin position="383"/>
        <end position="424"/>
    </location>
</feature>
<dbReference type="Pfam" id="PF00400">
    <property type="entry name" value="WD40"/>
    <property type="match status" value="7"/>
</dbReference>
<dbReference type="Proteomes" id="UP000694522">
    <property type="component" value="Unplaced"/>
</dbReference>
<dbReference type="FunFam" id="2.130.10.10:FF:000094">
    <property type="entry name" value="WD repeat-containing protein 61"/>
    <property type="match status" value="1"/>
</dbReference>
<comment type="similarity">
    <text evidence="7">Belongs to the SKI8 family.</text>
</comment>
<accession>A0A8B9GH84</accession>
<dbReference type="AlphaFoldDB" id="A0A8B9GH84"/>
<dbReference type="InterPro" id="IPR020472">
    <property type="entry name" value="WD40_PAC1"/>
</dbReference>
<feature type="repeat" description="WD" evidence="10">
    <location>
        <begin position="341"/>
        <end position="382"/>
    </location>
</feature>
<evidence type="ECO:0000256" key="1">
    <source>
        <dbReference type="ARBA" id="ARBA00004123"/>
    </source>
</evidence>
<evidence type="ECO:0000256" key="9">
    <source>
        <dbReference type="ARBA" id="ARBA00041552"/>
    </source>
</evidence>
<dbReference type="GO" id="GO:0005737">
    <property type="term" value="C:cytoplasm"/>
    <property type="evidence" value="ECO:0007669"/>
    <property type="project" value="UniProtKB-SubCell"/>
</dbReference>
<dbReference type="InterPro" id="IPR019775">
    <property type="entry name" value="WD40_repeat_CS"/>
</dbReference>
<sequence>MITQLTLLLPSLIPHTKEADRFRTAAAALPAVRKRPWPAQGYSRDRRHHGVSPADPEAGGGKLRPWRCRAGVTSPGGTDAGRERGANPGPHPGGGRRGAAPSRLRADRSLLVHTGAVESAGPESSLWLRRREAFWDRVLFAALSVASSQCDGGGCAGGGAGAQCPLRLAHDDAIWSVAWGKNKNDGSETVISGSLDDLVKVWKWNDEKLDLQWTLEGHQLGVVSVDISHTGSIAASSSLDAHIRLWDLETGKQIKSIDAGPVDAWSLAFSPDSQYLATGSHVGKVNIFGVETGKKEYSLDTRGKFILSIAYSPDGKYLASGAIDGIINIFDIATGKLLHTLEGHAMPIRSLTFSPDSQLLVTASDDGYIKIYDVQHANLAGTLSGHGSWVLNVAFCPDDTHFVSSSSDKSVKVWDAGTRTCVHTFFDHQDQVWGVKYNGSGSKIVSVGDDQEIHIYDCPV</sequence>
<dbReference type="InterPro" id="IPR051510">
    <property type="entry name" value="SKI8"/>
</dbReference>
<dbReference type="SMART" id="SM00320">
    <property type="entry name" value="WD40"/>
    <property type="match status" value="7"/>
</dbReference>
<dbReference type="InterPro" id="IPR036322">
    <property type="entry name" value="WD40_repeat_dom_sf"/>
</dbReference>
<evidence type="ECO:0000256" key="11">
    <source>
        <dbReference type="SAM" id="MobiDB-lite"/>
    </source>
</evidence>
<keyword evidence="4 10" id="KW-0853">WD repeat</keyword>
<dbReference type="PANTHER" id="PTHR44090:SF1">
    <property type="entry name" value="SUPERKILLER COMPLEX PROTEIN 8"/>
    <property type="match status" value="1"/>
</dbReference>
<dbReference type="PANTHER" id="PTHR44090">
    <property type="entry name" value="WD REPEAT-CONTAINING PROTEIN 61"/>
    <property type="match status" value="1"/>
</dbReference>
<feature type="region of interest" description="Disordered" evidence="11">
    <location>
        <begin position="37"/>
        <end position="101"/>
    </location>
</feature>
<feature type="repeat" description="WD" evidence="10">
    <location>
        <begin position="167"/>
        <end position="203"/>
    </location>
</feature>
<reference evidence="12" key="1">
    <citation type="submission" date="2025-08" db="UniProtKB">
        <authorList>
            <consortium name="Ensembl"/>
        </authorList>
    </citation>
    <scope>IDENTIFICATION</scope>
</reference>
<dbReference type="InterPro" id="IPR015943">
    <property type="entry name" value="WD40/YVTN_repeat-like_dom_sf"/>
</dbReference>
<reference evidence="12" key="2">
    <citation type="submission" date="2025-09" db="UniProtKB">
        <authorList>
            <consortium name="Ensembl"/>
        </authorList>
    </citation>
    <scope>IDENTIFICATION</scope>
</reference>
<dbReference type="Gene3D" id="2.130.10.10">
    <property type="entry name" value="YVTN repeat-like/Quinoprotein amine dehydrogenase"/>
    <property type="match status" value="1"/>
</dbReference>
<dbReference type="SUPFAM" id="SSF50978">
    <property type="entry name" value="WD40 repeat-like"/>
    <property type="match status" value="1"/>
</dbReference>
<keyword evidence="6" id="KW-0539">Nucleus</keyword>
<feature type="repeat" description="WD" evidence="10">
    <location>
        <begin position="299"/>
        <end position="340"/>
    </location>
</feature>
<evidence type="ECO:0000256" key="5">
    <source>
        <dbReference type="ARBA" id="ARBA00022737"/>
    </source>
</evidence>
<evidence type="ECO:0000256" key="2">
    <source>
        <dbReference type="ARBA" id="ARBA00004496"/>
    </source>
</evidence>
<evidence type="ECO:0000256" key="10">
    <source>
        <dbReference type="PROSITE-ProRule" id="PRU00221"/>
    </source>
</evidence>
<dbReference type="PRINTS" id="PR00320">
    <property type="entry name" value="GPROTEINBRPT"/>
</dbReference>
<dbReference type="GO" id="GO:0016593">
    <property type="term" value="C:Cdc73/Paf1 complex"/>
    <property type="evidence" value="ECO:0007669"/>
    <property type="project" value="TreeGrafter"/>
</dbReference>
<evidence type="ECO:0000313" key="12">
    <source>
        <dbReference type="Ensembl" id="ENSACOP00000021587.1"/>
    </source>
</evidence>
<evidence type="ECO:0000256" key="7">
    <source>
        <dbReference type="ARBA" id="ARBA00038243"/>
    </source>
</evidence>
<evidence type="ECO:0000313" key="13">
    <source>
        <dbReference type="Proteomes" id="UP000694522"/>
    </source>
</evidence>
<keyword evidence="5" id="KW-0677">Repeat</keyword>
<name>A0A8B9GH84_9PSIT</name>
<dbReference type="PROSITE" id="PS50082">
    <property type="entry name" value="WD_REPEATS_2"/>
    <property type="match status" value="6"/>
</dbReference>
<keyword evidence="3" id="KW-0963">Cytoplasm</keyword>
<feature type="repeat" description="WD" evidence="10">
    <location>
        <begin position="215"/>
        <end position="256"/>
    </location>
</feature>
<dbReference type="PROSITE" id="PS50294">
    <property type="entry name" value="WD_REPEATS_REGION"/>
    <property type="match status" value="5"/>
</dbReference>
<proteinExistence type="inferred from homology"/>
<comment type="subcellular location">
    <subcellularLocation>
        <location evidence="2">Cytoplasm</location>
    </subcellularLocation>
    <subcellularLocation>
        <location evidence="1">Nucleus</location>
    </subcellularLocation>
</comment>
<dbReference type="CDD" id="cd00200">
    <property type="entry name" value="WD40"/>
    <property type="match status" value="1"/>
</dbReference>
<organism evidence="12 13">
    <name type="scientific">Amazona collaria</name>
    <name type="common">yellow-billed parrot</name>
    <dbReference type="NCBI Taxonomy" id="241587"/>
    <lineage>
        <taxon>Eukaryota</taxon>
        <taxon>Metazoa</taxon>
        <taxon>Chordata</taxon>
        <taxon>Craniata</taxon>
        <taxon>Vertebrata</taxon>
        <taxon>Euteleostomi</taxon>
        <taxon>Archelosauria</taxon>
        <taxon>Archosauria</taxon>
        <taxon>Dinosauria</taxon>
        <taxon>Saurischia</taxon>
        <taxon>Theropoda</taxon>
        <taxon>Coelurosauria</taxon>
        <taxon>Aves</taxon>
        <taxon>Neognathae</taxon>
        <taxon>Neoaves</taxon>
        <taxon>Telluraves</taxon>
        <taxon>Australaves</taxon>
        <taxon>Psittaciformes</taxon>
        <taxon>Psittacidae</taxon>
        <taxon>Amazona</taxon>
    </lineage>
</organism>
<evidence type="ECO:0000256" key="4">
    <source>
        <dbReference type="ARBA" id="ARBA00022574"/>
    </source>
</evidence>
<dbReference type="InterPro" id="IPR001680">
    <property type="entry name" value="WD40_rpt"/>
</dbReference>
<protein>
    <recommendedName>
        <fullName evidence="8">Superkiller complex protein 8</fullName>
    </recommendedName>
    <alternativeName>
        <fullName evidence="9">WD repeat-containing protein 61</fullName>
    </alternativeName>
</protein>
<evidence type="ECO:0000256" key="3">
    <source>
        <dbReference type="ARBA" id="ARBA00022490"/>
    </source>
</evidence>
<dbReference type="PROSITE" id="PS00678">
    <property type="entry name" value="WD_REPEATS_1"/>
    <property type="match status" value="1"/>
</dbReference>
<dbReference type="Ensembl" id="ENSACOT00000022352.1">
    <property type="protein sequence ID" value="ENSACOP00000021587.1"/>
    <property type="gene ID" value="ENSACOG00000014773.1"/>
</dbReference>
<keyword evidence="13" id="KW-1185">Reference proteome</keyword>